<evidence type="ECO:0000313" key="2">
    <source>
        <dbReference type="EMBL" id="MBB4624030.1"/>
    </source>
</evidence>
<evidence type="ECO:0008006" key="4">
    <source>
        <dbReference type="Google" id="ProtNLM"/>
    </source>
</evidence>
<sequence>MMIVTSNLAVHSHKKWMIIIPVLLFSIIFGMRYGVGIDYYAYLDIFKYGNNSYYGDFEPAFMFIISLSHYFNIGSFGYFFILAFIQILFLYLSFIKHRFVLPFLPVVLIFTGIAMTGFMNSIRQTIAFCIFVFSIHYISNKKLISYCALIVLSSLFHRSALILFPLYFLWYNKDQWFSDINKQVVLVLISFITANIISLQQIVEYFDLLIEWLGYSRYLDNHGDKMYNESSIGLGYIMILFIYLLIISNSKKMKLMFADKTFNIMYDLFIIGVLCEFLFHSSQMMMRITYYFNGFKIILMTYALFYFYKQRFSNGICFARFVVVSLIFILFFIRIILFSETNTVQYVFSFQKEWHSIKDAQHTNMIRILKAN</sequence>
<dbReference type="Proteomes" id="UP000533637">
    <property type="component" value="Unassembled WGS sequence"/>
</dbReference>
<organism evidence="2 3">
    <name type="scientific">Parabacteroides faecis</name>
    <dbReference type="NCBI Taxonomy" id="1217282"/>
    <lineage>
        <taxon>Bacteria</taxon>
        <taxon>Pseudomonadati</taxon>
        <taxon>Bacteroidota</taxon>
        <taxon>Bacteroidia</taxon>
        <taxon>Bacteroidales</taxon>
        <taxon>Tannerellaceae</taxon>
        <taxon>Parabacteroides</taxon>
    </lineage>
</organism>
<feature type="transmembrane region" description="Helical" evidence="1">
    <location>
        <begin position="143"/>
        <end position="171"/>
    </location>
</feature>
<feature type="transmembrane region" description="Helical" evidence="1">
    <location>
        <begin position="288"/>
        <end position="308"/>
    </location>
</feature>
<comment type="caution">
    <text evidence="2">The sequence shown here is derived from an EMBL/GenBank/DDBJ whole genome shotgun (WGS) entry which is preliminary data.</text>
</comment>
<feature type="transmembrane region" description="Helical" evidence="1">
    <location>
        <begin position="262"/>
        <end position="282"/>
    </location>
</feature>
<dbReference type="InterPro" id="IPR049458">
    <property type="entry name" value="EpsG-like"/>
</dbReference>
<feature type="transmembrane region" description="Helical" evidence="1">
    <location>
        <begin position="106"/>
        <end position="137"/>
    </location>
</feature>
<keyword evidence="3" id="KW-1185">Reference proteome</keyword>
<reference evidence="2 3" key="1">
    <citation type="submission" date="2020-08" db="EMBL/GenBank/DDBJ databases">
        <title>Genomic Encyclopedia of Type Strains, Phase IV (KMG-IV): sequencing the most valuable type-strain genomes for metagenomic binning, comparative biology and taxonomic classification.</title>
        <authorList>
            <person name="Goeker M."/>
        </authorList>
    </citation>
    <scope>NUCLEOTIDE SEQUENCE [LARGE SCALE GENOMIC DNA]</scope>
    <source>
        <strain evidence="2 3">DSM 102983</strain>
    </source>
</reference>
<gene>
    <name evidence="2" type="ORF">GGQ57_003954</name>
</gene>
<feature type="transmembrane region" description="Helical" evidence="1">
    <location>
        <begin position="77"/>
        <end position="94"/>
    </location>
</feature>
<feature type="transmembrane region" description="Helical" evidence="1">
    <location>
        <begin position="16"/>
        <end position="41"/>
    </location>
</feature>
<protein>
    <recommendedName>
        <fullName evidence="4">EpsG family protein</fullName>
    </recommendedName>
</protein>
<dbReference type="RefSeq" id="WP_183671848.1">
    <property type="nucleotide sequence ID" value="NZ_BMPB01000011.1"/>
</dbReference>
<keyword evidence="1" id="KW-0812">Transmembrane</keyword>
<proteinExistence type="predicted"/>
<feature type="transmembrane region" description="Helical" evidence="1">
    <location>
        <begin position="232"/>
        <end position="250"/>
    </location>
</feature>
<feature type="transmembrane region" description="Helical" evidence="1">
    <location>
        <begin position="183"/>
        <end position="203"/>
    </location>
</feature>
<evidence type="ECO:0000313" key="3">
    <source>
        <dbReference type="Proteomes" id="UP000533637"/>
    </source>
</evidence>
<dbReference type="Pfam" id="PF14897">
    <property type="entry name" value="EpsG"/>
    <property type="match status" value="1"/>
</dbReference>
<keyword evidence="1" id="KW-1133">Transmembrane helix</keyword>
<evidence type="ECO:0000256" key="1">
    <source>
        <dbReference type="SAM" id="Phobius"/>
    </source>
</evidence>
<dbReference type="EMBL" id="JACHOC010000008">
    <property type="protein sequence ID" value="MBB4624030.1"/>
    <property type="molecule type" value="Genomic_DNA"/>
</dbReference>
<feature type="transmembrane region" description="Helical" evidence="1">
    <location>
        <begin position="317"/>
        <end position="337"/>
    </location>
</feature>
<name>A0ABR6KR98_9BACT</name>
<accession>A0ABR6KR98</accession>
<keyword evidence="1" id="KW-0472">Membrane</keyword>